<accession>A0A8X6N1Y3</accession>
<sequence>MPKKEGPYLILTLRSPVTYEIADPANPDQVLGTYHISALKDNHEPGVERDTGPVAPLRKRGRPKKLPPGSEPRRQRNQRGIAQEPYYGMCVNPTCSEPIGYGVAVINYNPGEYGRIRLIPNQEFHIYVKGYGEKKNLIGIMANGHFGYVPNNVVKETHTYKRNLVPAVVEFTTNQATNLNHVSSQVHVSVSRQDVVHHALPDTYTNTYSNEQNFHSGRQDSNYYSEGSWAGENSQMYASPHVHVLSSHMEATVTSQTSNVAQQASGWESTSHTHYAAGNAIPSSFGPNVQQTTSQKITPEQSYSQTTYGNENQSPQFSNVLQTSFSSQIQSNTPYSDNSYNSEIYTNNLGNGGQSYYGQSQSDVISNQRVRNQYFQDAYVPSQYSQHVKELAQHPPSYDTQHIKPQADISDTYATLKAQGIDESQIKGYFNSETSNVNPSHSSYSRQNSWQGVQDNYYGNDANYYGNDANYYGSDGSYYGSQSSQSGYSANEKDGSYSTTLDSSMSSDSTILKKRTDLHSGTSVEGFTSQIQVQEASSSEKISVQEDIEDRTNEVQNVPDEKIQEENISLLDIIPESKEEPKSEEVVTSKKDETSSAPDTKIESDTSSMMQVQSSDAQELIAKTTTSDSDSDNTLTSTPKEFALPADTISRTEKTAIPDSTVDVFSKDPYKENTVLPQTEETFQFTDNELRKSDSGGDISINKDLINLTPNNTILENKGSEIKDATDEAVDTVAFGVSDSDYKTEIFSFDNVENMFDNIENINESDMLLDKEQTGDLDTILNVSEMRDPENSGYSNAYQIRNLKGEQNTVDNQNAEAFDEMDENATYSEFFWHQSIENSLGAIRSFIEVLLPWIPEPVYSLIMDLESKGISPRVPVFTALSAIPCLFLIVTVVYIKEKSKEKKLNTQLALAEKNIYTLSAEKNILEEKFEKAEVEIELSKTTISSERKFYEDLKLEVVNLNQDLEKANLKLESKEKTIMSLKEYEKEFKELTADKEKVISELTEEKHQLISQLNNQDETVIQLTNQLQEIEKELKELQEEKLQYIKTNEVYEEKLSQLQQNCNQLLKEAEIWNLRLNELNSKLNEESQAKLDLEESLKTKDSDIKALTFLVESFQSFEELEDIDGDEHKSKKEKLQLLLNSAAISINLQNQEEENKMAMEKLVEEKNKVLDMEVELLEAKSEIDKLKLSYNRALQDKTEAQTKLDVLTNYFKDKEIQLQKQLGAQEVFREKREKDADSAERRICLIEQENASYKSQVASMKQEMEETERNLKSQIAVQEKKAHENWIAARASERKLEDMKQEVTQLRQKLTLMEREQGSFLNSTRDDIIRPIPQRIAGAHDETVNSQEMNNSIDEQHMYRMPPIPPMLLPDMPRDRPLPPLPPIPPPPFEPPMFAPPPFGHFPPRDPMFSSEFRVTPPEFVRGRASTPPRGRQSAVTDGEAGPRQSSPLGSEMRESRNSTPPHSLPDFHDIPPPPPPRPFFPHHRFAFRPPFRREFAQGPRPDYQMENSSARGTQSSSVSQDNWPPTNSRV</sequence>
<feature type="coiled-coil region" evidence="2">
    <location>
        <begin position="1148"/>
        <end position="1203"/>
    </location>
</feature>
<dbReference type="OrthoDB" id="6022771at2759"/>
<dbReference type="GO" id="GO:0009306">
    <property type="term" value="P:protein secretion"/>
    <property type="evidence" value="ECO:0007669"/>
    <property type="project" value="TreeGrafter"/>
</dbReference>
<dbReference type="PANTHER" id="PTHR23158">
    <property type="entry name" value="MELANOMA INHIBITORY ACTIVITY-RELATED"/>
    <property type="match status" value="1"/>
</dbReference>
<evidence type="ECO:0000313" key="5">
    <source>
        <dbReference type="Proteomes" id="UP000887013"/>
    </source>
</evidence>
<feature type="compositionally biased region" description="Pro residues" evidence="3">
    <location>
        <begin position="1471"/>
        <end position="1480"/>
    </location>
</feature>
<feature type="compositionally biased region" description="Basic and acidic residues" evidence="3">
    <location>
        <begin position="575"/>
        <end position="604"/>
    </location>
</feature>
<dbReference type="GO" id="GO:0070971">
    <property type="term" value="C:endoplasmic reticulum exit site"/>
    <property type="evidence" value="ECO:0007669"/>
    <property type="project" value="TreeGrafter"/>
</dbReference>
<gene>
    <name evidence="4" type="primary">MIA3</name>
    <name evidence="4" type="ORF">NPIL_303282</name>
</gene>
<evidence type="ECO:0000313" key="4">
    <source>
        <dbReference type="EMBL" id="GFS89425.1"/>
    </source>
</evidence>
<keyword evidence="1 2" id="KW-0175">Coiled coil</keyword>
<feature type="compositionally biased region" description="Pro residues" evidence="3">
    <location>
        <begin position="1390"/>
        <end position="1401"/>
    </location>
</feature>
<dbReference type="Gene3D" id="2.30.30.40">
    <property type="entry name" value="SH3 Domains"/>
    <property type="match status" value="1"/>
</dbReference>
<feature type="coiled-coil region" evidence="2">
    <location>
        <begin position="908"/>
        <end position="1096"/>
    </location>
</feature>
<organism evidence="4 5">
    <name type="scientific">Nephila pilipes</name>
    <name type="common">Giant wood spider</name>
    <name type="synonym">Nephila maculata</name>
    <dbReference type="NCBI Taxonomy" id="299642"/>
    <lineage>
        <taxon>Eukaryota</taxon>
        <taxon>Metazoa</taxon>
        <taxon>Ecdysozoa</taxon>
        <taxon>Arthropoda</taxon>
        <taxon>Chelicerata</taxon>
        <taxon>Arachnida</taxon>
        <taxon>Araneae</taxon>
        <taxon>Araneomorphae</taxon>
        <taxon>Entelegynae</taxon>
        <taxon>Araneoidea</taxon>
        <taxon>Nephilidae</taxon>
        <taxon>Nephila</taxon>
    </lineage>
</organism>
<feature type="compositionally biased region" description="Low complexity" evidence="3">
    <location>
        <begin position="496"/>
        <end position="508"/>
    </location>
</feature>
<dbReference type="PANTHER" id="PTHR23158:SF33">
    <property type="entry name" value="TRANSPORT AND GOLGI ORGANIZATION PROTEIN 1"/>
    <property type="match status" value="1"/>
</dbReference>
<dbReference type="Proteomes" id="UP000887013">
    <property type="component" value="Unassembled WGS sequence"/>
</dbReference>
<dbReference type="InterPro" id="IPR051500">
    <property type="entry name" value="cTAGE_MIA/OTOR"/>
</dbReference>
<feature type="compositionally biased region" description="Basic and acidic residues" evidence="3">
    <location>
        <begin position="41"/>
        <end position="51"/>
    </location>
</feature>
<feature type="coiled-coil region" evidence="2">
    <location>
        <begin position="1250"/>
        <end position="1316"/>
    </location>
</feature>
<feature type="compositionally biased region" description="Low complexity" evidence="3">
    <location>
        <begin position="480"/>
        <end position="489"/>
    </location>
</feature>
<protein>
    <submittedName>
        <fullName evidence="4">Transport and Golgi organization protein 1 homolog</fullName>
    </submittedName>
</protein>
<feature type="compositionally biased region" description="Polar residues" evidence="3">
    <location>
        <begin position="1506"/>
        <end position="1531"/>
    </location>
</feature>
<feature type="compositionally biased region" description="Polar residues" evidence="3">
    <location>
        <begin position="281"/>
        <end position="316"/>
    </location>
</feature>
<evidence type="ECO:0000256" key="2">
    <source>
        <dbReference type="SAM" id="Coils"/>
    </source>
</evidence>
<proteinExistence type="predicted"/>
<dbReference type="GO" id="GO:0035459">
    <property type="term" value="P:vesicle cargo loading"/>
    <property type="evidence" value="ECO:0007669"/>
    <property type="project" value="TreeGrafter"/>
</dbReference>
<name>A0A8X6N1Y3_NEPPI</name>
<dbReference type="EMBL" id="BMAW01004519">
    <property type="protein sequence ID" value="GFS89425.1"/>
    <property type="molecule type" value="Genomic_DNA"/>
</dbReference>
<dbReference type="SUPFAM" id="SSF50044">
    <property type="entry name" value="SH3-domain"/>
    <property type="match status" value="1"/>
</dbReference>
<feature type="region of interest" description="Disordered" evidence="3">
    <location>
        <begin position="536"/>
        <end position="610"/>
    </location>
</feature>
<feature type="region of interest" description="Disordered" evidence="3">
    <location>
        <begin position="280"/>
        <end position="316"/>
    </location>
</feature>
<feature type="region of interest" description="Disordered" evidence="3">
    <location>
        <begin position="41"/>
        <end position="81"/>
    </location>
</feature>
<feature type="region of interest" description="Disordered" evidence="3">
    <location>
        <begin position="1390"/>
        <end position="1531"/>
    </location>
</feature>
<keyword evidence="5" id="KW-1185">Reference proteome</keyword>
<evidence type="ECO:0000256" key="1">
    <source>
        <dbReference type="ARBA" id="ARBA00023054"/>
    </source>
</evidence>
<comment type="caution">
    <text evidence="4">The sequence shown here is derived from an EMBL/GenBank/DDBJ whole genome shotgun (WGS) entry which is preliminary data.</text>
</comment>
<feature type="region of interest" description="Disordered" evidence="3">
    <location>
        <begin position="480"/>
        <end position="508"/>
    </location>
</feature>
<evidence type="ECO:0000256" key="3">
    <source>
        <dbReference type="SAM" id="MobiDB-lite"/>
    </source>
</evidence>
<dbReference type="InterPro" id="IPR036028">
    <property type="entry name" value="SH3-like_dom_sf"/>
</dbReference>
<dbReference type="GO" id="GO:0005789">
    <property type="term" value="C:endoplasmic reticulum membrane"/>
    <property type="evidence" value="ECO:0007669"/>
    <property type="project" value="TreeGrafter"/>
</dbReference>
<reference evidence="4" key="1">
    <citation type="submission" date="2020-08" db="EMBL/GenBank/DDBJ databases">
        <title>Multicomponent nature underlies the extraordinary mechanical properties of spider dragline silk.</title>
        <authorList>
            <person name="Kono N."/>
            <person name="Nakamura H."/>
            <person name="Mori M."/>
            <person name="Yoshida Y."/>
            <person name="Ohtoshi R."/>
            <person name="Malay A.D."/>
            <person name="Moran D.A.P."/>
            <person name="Tomita M."/>
            <person name="Numata K."/>
            <person name="Arakawa K."/>
        </authorList>
    </citation>
    <scope>NUCLEOTIDE SEQUENCE</scope>
</reference>
<dbReference type="GO" id="GO:0006888">
    <property type="term" value="P:endoplasmic reticulum to Golgi vesicle-mediated transport"/>
    <property type="evidence" value="ECO:0007669"/>
    <property type="project" value="TreeGrafter"/>
</dbReference>